<dbReference type="AlphaFoldDB" id="A0A6G8QG80"/>
<evidence type="ECO:0000259" key="1">
    <source>
        <dbReference type="Pfam" id="PF01425"/>
    </source>
</evidence>
<name>A0A6G8QG80_9ACTN</name>
<dbReference type="GO" id="GO:0003824">
    <property type="term" value="F:catalytic activity"/>
    <property type="evidence" value="ECO:0007669"/>
    <property type="project" value="InterPro"/>
</dbReference>
<dbReference type="InterPro" id="IPR000120">
    <property type="entry name" value="Amidase"/>
</dbReference>
<dbReference type="Pfam" id="PF01425">
    <property type="entry name" value="Amidase"/>
    <property type="match status" value="1"/>
</dbReference>
<sequence>MELPYSLSELSHALRTRVLSPVGVTEALLGRIEDDETNAFITVAAGRAMEDAARAEAEIGAGEYRGPLHGVPVAIKDLVHTAGVRTTMASAFFKNFVPDNDAEVARRLGEAGAVLLGKTNTHEFAYGPTGDRSLFGPTLNPHDPGRITGGSSGGSGAAVATGLCYGAIGSDTGGSVRIPAALCGVVGMKPTFGRVGKSGVFPLAPTMDHVGPLTRTVEDNALMLSALAGYDPEDPYSVNLPGEDFARHLAHSIRGTVVGVPTDFYFEHVDTEVEARVREAVEVFRSLGAEVREIEIPNLWETLRAQRLTLAAEAYAVHEERLKTEPEKFDDHGLERLLKGEDLRAHRYANAQQRKLRSRREFEEVLGEVDAILAPSVPVPATEIGQRQISIEGHQEAVYSALTRLTGPTNMNGLPSLSVPCGTTASGLPVGLQIIGRSFDEATLYRFGHAYEGARGPAH</sequence>
<dbReference type="InterPro" id="IPR020556">
    <property type="entry name" value="Amidase_CS"/>
</dbReference>
<dbReference type="KEGG" id="rub:GBA63_16470"/>
<protein>
    <submittedName>
        <fullName evidence="2">Amidase</fullName>
    </submittedName>
</protein>
<dbReference type="EMBL" id="CP045119">
    <property type="protein sequence ID" value="QIN85227.1"/>
    <property type="molecule type" value="Genomic_DNA"/>
</dbReference>
<proteinExistence type="predicted"/>
<dbReference type="PROSITE" id="PS00571">
    <property type="entry name" value="AMIDASES"/>
    <property type="match status" value="1"/>
</dbReference>
<organism evidence="2 3">
    <name type="scientific">Rubrobacter tropicus</name>
    <dbReference type="NCBI Taxonomy" id="2653851"/>
    <lineage>
        <taxon>Bacteria</taxon>
        <taxon>Bacillati</taxon>
        <taxon>Actinomycetota</taxon>
        <taxon>Rubrobacteria</taxon>
        <taxon>Rubrobacterales</taxon>
        <taxon>Rubrobacteraceae</taxon>
        <taxon>Rubrobacter</taxon>
    </lineage>
</organism>
<keyword evidence="3" id="KW-1185">Reference proteome</keyword>
<dbReference type="PANTHER" id="PTHR11895">
    <property type="entry name" value="TRANSAMIDASE"/>
    <property type="match status" value="1"/>
</dbReference>
<evidence type="ECO:0000313" key="2">
    <source>
        <dbReference type="EMBL" id="QIN85227.1"/>
    </source>
</evidence>
<dbReference type="InterPro" id="IPR023631">
    <property type="entry name" value="Amidase_dom"/>
</dbReference>
<dbReference type="Gene3D" id="3.90.1300.10">
    <property type="entry name" value="Amidase signature (AS) domain"/>
    <property type="match status" value="1"/>
</dbReference>
<evidence type="ECO:0000313" key="3">
    <source>
        <dbReference type="Proteomes" id="UP000501452"/>
    </source>
</evidence>
<reference evidence="2 3" key="1">
    <citation type="submission" date="2019-10" db="EMBL/GenBank/DDBJ databases">
        <title>Rubrobacter sp nov SCSIO 52090 isolated from a deep-sea sediment in the South China Sea.</title>
        <authorList>
            <person name="Chen R.W."/>
        </authorList>
    </citation>
    <scope>NUCLEOTIDE SEQUENCE [LARGE SCALE GENOMIC DNA]</scope>
    <source>
        <strain evidence="2 3">SCSIO 52909</strain>
    </source>
</reference>
<gene>
    <name evidence="2" type="ORF">GBA63_16470</name>
</gene>
<dbReference type="SUPFAM" id="SSF75304">
    <property type="entry name" value="Amidase signature (AS) enzymes"/>
    <property type="match status" value="1"/>
</dbReference>
<dbReference type="Proteomes" id="UP000501452">
    <property type="component" value="Chromosome"/>
</dbReference>
<feature type="domain" description="Amidase" evidence="1">
    <location>
        <begin position="24"/>
        <end position="444"/>
    </location>
</feature>
<accession>A0A6G8QG80</accession>
<dbReference type="InterPro" id="IPR036928">
    <property type="entry name" value="AS_sf"/>
</dbReference>
<dbReference type="PANTHER" id="PTHR11895:SF176">
    <property type="entry name" value="AMIDASE AMID-RELATED"/>
    <property type="match status" value="1"/>
</dbReference>